<reference evidence="2" key="1">
    <citation type="journal article" date="2014" name="Proc. Natl. Acad. Sci. U.S.A.">
        <title>Extensive sampling of basidiomycete genomes demonstrates inadequacy of the white-rot/brown-rot paradigm for wood decay fungi.</title>
        <authorList>
            <person name="Riley R."/>
            <person name="Salamov A.A."/>
            <person name="Brown D.W."/>
            <person name="Nagy L.G."/>
            <person name="Floudas D."/>
            <person name="Held B.W."/>
            <person name="Levasseur A."/>
            <person name="Lombard V."/>
            <person name="Morin E."/>
            <person name="Otillar R."/>
            <person name="Lindquist E.A."/>
            <person name="Sun H."/>
            <person name="LaButti K.M."/>
            <person name="Schmutz J."/>
            <person name="Jabbour D."/>
            <person name="Luo H."/>
            <person name="Baker S.E."/>
            <person name="Pisabarro A.G."/>
            <person name="Walton J.D."/>
            <person name="Blanchette R.A."/>
            <person name="Henrissat B."/>
            <person name="Martin F."/>
            <person name="Cullen D."/>
            <person name="Hibbett D.S."/>
            <person name="Grigoriev I.V."/>
        </authorList>
    </citation>
    <scope>NUCLEOTIDE SEQUENCE [LARGE SCALE GENOMIC DNA]</scope>
    <source>
        <strain evidence="2">MUCL 33604</strain>
    </source>
</reference>
<dbReference type="AlphaFoldDB" id="A0A067QD48"/>
<accession>A0A067QD48</accession>
<gene>
    <name evidence="1" type="ORF">JAAARDRAFT_191891</name>
</gene>
<dbReference type="Proteomes" id="UP000027265">
    <property type="component" value="Unassembled WGS sequence"/>
</dbReference>
<dbReference type="Gene3D" id="3.80.10.10">
    <property type="entry name" value="Ribonuclease Inhibitor"/>
    <property type="match status" value="1"/>
</dbReference>
<organism evidence="1 2">
    <name type="scientific">Jaapia argillacea MUCL 33604</name>
    <dbReference type="NCBI Taxonomy" id="933084"/>
    <lineage>
        <taxon>Eukaryota</taxon>
        <taxon>Fungi</taxon>
        <taxon>Dikarya</taxon>
        <taxon>Basidiomycota</taxon>
        <taxon>Agaricomycotina</taxon>
        <taxon>Agaricomycetes</taxon>
        <taxon>Agaricomycetidae</taxon>
        <taxon>Jaapiales</taxon>
        <taxon>Jaapiaceae</taxon>
        <taxon>Jaapia</taxon>
    </lineage>
</organism>
<dbReference type="HOGENOM" id="CLU_021164_3_0_1"/>
<evidence type="ECO:0008006" key="3">
    <source>
        <dbReference type="Google" id="ProtNLM"/>
    </source>
</evidence>
<evidence type="ECO:0000313" key="2">
    <source>
        <dbReference type="Proteomes" id="UP000027265"/>
    </source>
</evidence>
<keyword evidence="2" id="KW-1185">Reference proteome</keyword>
<dbReference type="OrthoDB" id="3543113at2759"/>
<sequence length="532" mass="60236">MHALHIKEVYREVCEQLCDWKPGWERNLFNLSLTSRGFSEEAMNSLWKDLPDIVPLLGLFPPSVVEVKGEIVNERKMETYKLVRPPEREDWVRFDFYGRRVRQLCCRATATNGRVCHLLSQYRQGPLLSLLRQLWWSDKDVSNLSVPQVLSFITTFTSSSLRVLSISFPYCFLEHATDEDYLVAFLHALSHRCPGLTTAVFHGLPPSTSLSFVGLLKCLRVLKTEPEADAVACSGDMFVAMDDKALRAVSNLPYLTKLDGLNLFEAKLDPTSLMLGFPSLIDLGIRIGELRDVGIFLNTITSRTFRTFSTWTRCRGDPEGYLGCLRALRWSSLVHLELHLSFHYDDSNFITIGETVIKGLSTLMLPNLEHLELYHCCNTHMLCYDRHPVAIPPDAAARMALAWPKLRWFCFEESAAAFSIESLEIFLSHYPSGLPSFSFDALAVEDIVTTIALRDPAILSPKVERLTVRMMMEDVNDQLLAIALDIVFPNLDLSRCFFGDSEVLHFLAKLHHGREARGGLSKPVPFTSNAVE</sequence>
<protein>
    <recommendedName>
        <fullName evidence="3">F-box domain-containing protein</fullName>
    </recommendedName>
</protein>
<dbReference type="EMBL" id="KL197714">
    <property type="protein sequence ID" value="KDQ60516.1"/>
    <property type="molecule type" value="Genomic_DNA"/>
</dbReference>
<name>A0A067QD48_9AGAM</name>
<evidence type="ECO:0000313" key="1">
    <source>
        <dbReference type="EMBL" id="KDQ60516.1"/>
    </source>
</evidence>
<dbReference type="InterPro" id="IPR032675">
    <property type="entry name" value="LRR_dom_sf"/>
</dbReference>
<proteinExistence type="predicted"/>
<dbReference type="InParanoid" id="A0A067QD48"/>